<dbReference type="SUPFAM" id="SSF64307">
    <property type="entry name" value="SirA-like"/>
    <property type="match status" value="1"/>
</dbReference>
<evidence type="ECO:0000313" key="4">
    <source>
        <dbReference type="Proteomes" id="UP000257123"/>
    </source>
</evidence>
<dbReference type="Proteomes" id="UP000256877">
    <property type="component" value="Unassembled WGS sequence"/>
</dbReference>
<dbReference type="RefSeq" id="WP_116420750.1">
    <property type="nucleotide sequence ID" value="NZ_NMUE01000008.1"/>
</dbReference>
<sequence length="77" mass="8444">MKIYEVKGPCPELGVTLARIVAELGEGEEALVVSKWRYVVNDLKNSASLLGLEIVAVQEQGDRVQVVVKKSKQALHL</sequence>
<protein>
    <submittedName>
        <fullName evidence="1">Oxidoreductase</fullName>
    </submittedName>
</protein>
<dbReference type="InterPro" id="IPR036868">
    <property type="entry name" value="TusA-like_sf"/>
</dbReference>
<proteinExistence type="predicted"/>
<organism evidence="1 3">
    <name type="scientific">Pyrobaculum aerophilum</name>
    <dbReference type="NCBI Taxonomy" id="13773"/>
    <lineage>
        <taxon>Archaea</taxon>
        <taxon>Thermoproteota</taxon>
        <taxon>Thermoprotei</taxon>
        <taxon>Thermoproteales</taxon>
        <taxon>Thermoproteaceae</taxon>
        <taxon>Pyrobaculum</taxon>
    </lineage>
</organism>
<gene>
    <name evidence="2" type="ORF">CGL51_03845</name>
    <name evidence="1" type="ORF">CGL52_11960</name>
</gene>
<evidence type="ECO:0000313" key="2">
    <source>
        <dbReference type="EMBL" id="RFA97173.1"/>
    </source>
</evidence>
<dbReference type="Gene3D" id="3.30.110.40">
    <property type="entry name" value="TusA-like domain"/>
    <property type="match status" value="1"/>
</dbReference>
<accession>A0A371QZ74</accession>
<dbReference type="EMBL" id="NMUF01000046">
    <property type="protein sequence ID" value="RFA96003.1"/>
    <property type="molecule type" value="Genomic_DNA"/>
</dbReference>
<evidence type="ECO:0000313" key="3">
    <source>
        <dbReference type="Proteomes" id="UP000256877"/>
    </source>
</evidence>
<dbReference type="EMBL" id="NMUE01000008">
    <property type="protein sequence ID" value="RFA97173.1"/>
    <property type="molecule type" value="Genomic_DNA"/>
</dbReference>
<evidence type="ECO:0000313" key="1">
    <source>
        <dbReference type="EMBL" id="RFA96003.1"/>
    </source>
</evidence>
<dbReference type="AlphaFoldDB" id="A0A371QZ74"/>
<comment type="caution">
    <text evidence="1">The sequence shown here is derived from an EMBL/GenBank/DDBJ whole genome shotgun (WGS) entry which is preliminary data.</text>
</comment>
<name>A0A371QZ74_9CREN</name>
<dbReference type="Proteomes" id="UP000257123">
    <property type="component" value="Unassembled WGS sequence"/>
</dbReference>
<dbReference type="OrthoDB" id="27327at2157"/>
<reference evidence="3 4" key="1">
    <citation type="submission" date="2017-07" db="EMBL/GenBank/DDBJ databases">
        <title>Draft genome sequence of aerobic hyperthermophilic archaea, Pyrobaculum aerophilum YKB31 and YKB32.</title>
        <authorList>
            <person name="Mochizuki T."/>
            <person name="Berliner A.J."/>
            <person name="Yoshida-Takashima Y."/>
            <person name="Takaki Y."/>
            <person name="Nunoura T."/>
            <person name="Takai K."/>
        </authorList>
    </citation>
    <scope>NUCLEOTIDE SEQUENCE [LARGE SCALE GENOMIC DNA]</scope>
    <source>
        <strain evidence="2 4">YKB31</strain>
        <strain evidence="1 3">YKB32</strain>
    </source>
</reference>